<dbReference type="EMBL" id="CM004466">
    <property type="protein sequence ID" value="OCU00303.1"/>
    <property type="molecule type" value="Genomic_DNA"/>
</dbReference>
<gene>
    <name evidence="1" type="ORF">XELAEV_18006071mg</name>
</gene>
<evidence type="ECO:0000313" key="2">
    <source>
        <dbReference type="Proteomes" id="UP000694892"/>
    </source>
</evidence>
<accession>A0A974E0I6</accession>
<protein>
    <submittedName>
        <fullName evidence="1">Uncharacterized protein</fullName>
    </submittedName>
</protein>
<name>A0A974E0I6_XENLA</name>
<reference evidence="2" key="1">
    <citation type="journal article" date="2016" name="Nature">
        <title>Genome evolution in the allotetraploid frog Xenopus laevis.</title>
        <authorList>
            <person name="Session A.M."/>
            <person name="Uno Y."/>
            <person name="Kwon T."/>
            <person name="Chapman J.A."/>
            <person name="Toyoda A."/>
            <person name="Takahashi S."/>
            <person name="Fukui A."/>
            <person name="Hikosaka A."/>
            <person name="Suzuki A."/>
            <person name="Kondo M."/>
            <person name="van Heeringen S.J."/>
            <person name="Quigley I."/>
            <person name="Heinz S."/>
            <person name="Ogino H."/>
            <person name="Ochi H."/>
            <person name="Hellsten U."/>
            <person name="Lyons J.B."/>
            <person name="Simakov O."/>
            <person name="Putnam N."/>
            <person name="Stites J."/>
            <person name="Kuroki Y."/>
            <person name="Tanaka T."/>
            <person name="Michiue T."/>
            <person name="Watanabe M."/>
            <person name="Bogdanovic O."/>
            <person name="Lister R."/>
            <person name="Georgiou G."/>
            <person name="Paranjpe S.S."/>
            <person name="van Kruijsbergen I."/>
            <person name="Shu S."/>
            <person name="Carlson J."/>
            <person name="Kinoshita T."/>
            <person name="Ohta Y."/>
            <person name="Mawaribuchi S."/>
            <person name="Jenkins J."/>
            <person name="Grimwood J."/>
            <person name="Schmutz J."/>
            <person name="Mitros T."/>
            <person name="Mozaffari S.V."/>
            <person name="Suzuki Y."/>
            <person name="Haramoto Y."/>
            <person name="Yamamoto T.S."/>
            <person name="Takagi C."/>
            <person name="Heald R."/>
            <person name="Miller K."/>
            <person name="Haudenschild C."/>
            <person name="Kitzman J."/>
            <person name="Nakayama T."/>
            <person name="Izutsu Y."/>
            <person name="Robert J."/>
            <person name="Fortriede J."/>
            <person name="Burns K."/>
            <person name="Lotay V."/>
            <person name="Karimi K."/>
            <person name="Yasuoka Y."/>
            <person name="Dichmann D.S."/>
            <person name="Flajnik M.F."/>
            <person name="Houston D.W."/>
            <person name="Shendure J."/>
            <person name="DuPasquier L."/>
            <person name="Vize P.D."/>
            <person name="Zorn A.M."/>
            <person name="Ito M."/>
            <person name="Marcotte E.M."/>
            <person name="Wallingford J.B."/>
            <person name="Ito Y."/>
            <person name="Asashima M."/>
            <person name="Ueno N."/>
            <person name="Matsuda Y."/>
            <person name="Veenstra G.J."/>
            <person name="Fujiyama A."/>
            <person name="Harland R.M."/>
            <person name="Taira M."/>
            <person name="Rokhsar D.S."/>
        </authorList>
    </citation>
    <scope>NUCLEOTIDE SEQUENCE [LARGE SCALE GENOMIC DNA]</scope>
    <source>
        <strain evidence="2">J</strain>
    </source>
</reference>
<dbReference type="AlphaFoldDB" id="A0A974E0I6"/>
<sequence>MSALITMCFIYRLGCGTGEQNGFCTKKPSDQVLHRVDFTIMGDKKKYFPCPLSKRESLTLQLLKFDTFVFLKWVVHLPNTI</sequence>
<dbReference type="Proteomes" id="UP000694892">
    <property type="component" value="Chromosome 1L"/>
</dbReference>
<proteinExistence type="predicted"/>
<organism evidence="1 2">
    <name type="scientific">Xenopus laevis</name>
    <name type="common">African clawed frog</name>
    <dbReference type="NCBI Taxonomy" id="8355"/>
    <lineage>
        <taxon>Eukaryota</taxon>
        <taxon>Metazoa</taxon>
        <taxon>Chordata</taxon>
        <taxon>Craniata</taxon>
        <taxon>Vertebrata</taxon>
        <taxon>Euteleostomi</taxon>
        <taxon>Amphibia</taxon>
        <taxon>Batrachia</taxon>
        <taxon>Anura</taxon>
        <taxon>Pipoidea</taxon>
        <taxon>Pipidae</taxon>
        <taxon>Xenopodinae</taxon>
        <taxon>Xenopus</taxon>
        <taxon>Xenopus</taxon>
    </lineage>
</organism>
<evidence type="ECO:0000313" key="1">
    <source>
        <dbReference type="EMBL" id="OCU00303.1"/>
    </source>
</evidence>